<evidence type="ECO:0000256" key="3">
    <source>
        <dbReference type="ARBA" id="ARBA00022553"/>
    </source>
</evidence>
<dbReference type="InterPro" id="IPR003594">
    <property type="entry name" value="HATPase_dom"/>
</dbReference>
<dbReference type="FunFam" id="3.30.450.20:FF:000099">
    <property type="entry name" value="Sensory box sensor histidine kinase"/>
    <property type="match status" value="1"/>
</dbReference>
<dbReference type="PANTHER" id="PTHR43304">
    <property type="entry name" value="PHYTOCHROME-LIKE PROTEIN CPH1"/>
    <property type="match status" value="1"/>
</dbReference>
<dbReference type="Pfam" id="PF00512">
    <property type="entry name" value="HisKA"/>
    <property type="match status" value="1"/>
</dbReference>
<dbReference type="PROSITE" id="PS50109">
    <property type="entry name" value="HIS_KIN"/>
    <property type="match status" value="1"/>
</dbReference>
<dbReference type="SMART" id="SM00387">
    <property type="entry name" value="HATPase_c"/>
    <property type="match status" value="1"/>
</dbReference>
<keyword evidence="5" id="KW-0418">Kinase</keyword>
<dbReference type="CDD" id="cd00082">
    <property type="entry name" value="HisKA"/>
    <property type="match status" value="1"/>
</dbReference>
<dbReference type="Gene3D" id="3.30.565.10">
    <property type="entry name" value="Histidine kinase-like ATPase, C-terminal domain"/>
    <property type="match status" value="1"/>
</dbReference>
<evidence type="ECO:0000259" key="7">
    <source>
        <dbReference type="PROSITE" id="PS50112"/>
    </source>
</evidence>
<evidence type="ECO:0000256" key="5">
    <source>
        <dbReference type="ARBA" id="ARBA00022777"/>
    </source>
</evidence>
<dbReference type="AlphaFoldDB" id="A0A7V5LJS4"/>
<feature type="domain" description="Histidine kinase" evidence="6">
    <location>
        <begin position="229"/>
        <end position="446"/>
    </location>
</feature>
<evidence type="ECO:0000256" key="2">
    <source>
        <dbReference type="ARBA" id="ARBA00012438"/>
    </source>
</evidence>
<dbReference type="InterPro" id="IPR003661">
    <property type="entry name" value="HisK_dim/P_dom"/>
</dbReference>
<dbReference type="GO" id="GO:0000155">
    <property type="term" value="F:phosphorelay sensor kinase activity"/>
    <property type="evidence" value="ECO:0007669"/>
    <property type="project" value="InterPro"/>
</dbReference>
<dbReference type="InterPro" id="IPR000700">
    <property type="entry name" value="PAS-assoc_C"/>
</dbReference>
<dbReference type="InterPro" id="IPR052162">
    <property type="entry name" value="Sensor_kinase/Photoreceptor"/>
</dbReference>
<evidence type="ECO:0000259" key="6">
    <source>
        <dbReference type="PROSITE" id="PS50109"/>
    </source>
</evidence>
<dbReference type="EC" id="2.7.13.3" evidence="2"/>
<dbReference type="SMART" id="SM00086">
    <property type="entry name" value="PAC"/>
    <property type="match status" value="2"/>
</dbReference>
<evidence type="ECO:0000313" key="9">
    <source>
        <dbReference type="EMBL" id="HHE56067.1"/>
    </source>
</evidence>
<dbReference type="NCBIfam" id="TIGR00229">
    <property type="entry name" value="sensory_box"/>
    <property type="match status" value="1"/>
</dbReference>
<name>A0A7V5LJS4_CALAY</name>
<accession>A0A7V5LJS4</accession>
<evidence type="ECO:0000256" key="1">
    <source>
        <dbReference type="ARBA" id="ARBA00000085"/>
    </source>
</evidence>
<dbReference type="InterPro" id="IPR035965">
    <property type="entry name" value="PAS-like_dom_sf"/>
</dbReference>
<dbReference type="FunFam" id="3.30.565.10:FF:000006">
    <property type="entry name" value="Sensor histidine kinase WalK"/>
    <property type="match status" value="1"/>
</dbReference>
<dbReference type="SMART" id="SM00388">
    <property type="entry name" value="HisKA"/>
    <property type="match status" value="1"/>
</dbReference>
<dbReference type="InterPro" id="IPR036890">
    <property type="entry name" value="HATPase_C_sf"/>
</dbReference>
<evidence type="ECO:0000256" key="4">
    <source>
        <dbReference type="ARBA" id="ARBA00022679"/>
    </source>
</evidence>
<dbReference type="PROSITE" id="PS50113">
    <property type="entry name" value="PAC"/>
    <property type="match status" value="1"/>
</dbReference>
<dbReference type="SUPFAM" id="SSF55874">
    <property type="entry name" value="ATPase domain of HSP90 chaperone/DNA topoisomerase II/histidine kinase"/>
    <property type="match status" value="1"/>
</dbReference>
<protein>
    <recommendedName>
        <fullName evidence="2">histidine kinase</fullName>
        <ecNumber evidence="2">2.7.13.3</ecNumber>
    </recommendedName>
</protein>
<comment type="caution">
    <text evidence="9">The sequence shown here is derived from an EMBL/GenBank/DDBJ whole genome shotgun (WGS) entry which is preliminary data.</text>
</comment>
<dbReference type="Proteomes" id="UP000886111">
    <property type="component" value="Unassembled WGS sequence"/>
</dbReference>
<dbReference type="InterPro" id="IPR004358">
    <property type="entry name" value="Sig_transdc_His_kin-like_C"/>
</dbReference>
<sequence>EFVLKSDFWLKHLHPEDRAVLSKDGRRHLPLKDQKLVYRFQTATGEYCWLRDELYLLKQNGVEPYFVGLLIDITEEKSLKTIADKESVRLQAIIESSGQIIWETDASGKVVEDLPFWRAFTGQAYEQIKGTGWIKAVHPEDRARVQQAWNEAVQEKTKYETEYRIKDKNGNYHWFKVHGIPVFKQKGEINGWIGACFDITEQIQREELLENYAARLEQSNRDLQEFAYIASHDLQEPARKILAFGDRLQSKYKDVLDERALDYLERMMRASQRMQNLINSLLAFSRVETQIKPFVLIDLTETIKEVIEDLELMIERTQAKISFEQLPAVEADKNQMYQLFENLIKNAIKFQKAEPTPVIKIYQTDKSVRPEKVTIVVEDNGIGIDQQYEDRIFKPFQRLHTWEEYEGSGMGLAICRRIIERHRGRIYFKSQPEKGTKFFVELPVKQKKQDKQ</sequence>
<dbReference type="EMBL" id="DRTD01000738">
    <property type="protein sequence ID" value="HHE56067.1"/>
    <property type="molecule type" value="Genomic_DNA"/>
</dbReference>
<reference evidence="9" key="1">
    <citation type="journal article" date="2020" name="mSystems">
        <title>Genome- and Community-Level Interaction Insights into Carbon Utilization and Element Cycling Functions of Hydrothermarchaeota in Hydrothermal Sediment.</title>
        <authorList>
            <person name="Zhou Z."/>
            <person name="Liu Y."/>
            <person name="Xu W."/>
            <person name="Pan J."/>
            <person name="Luo Z.H."/>
            <person name="Li M."/>
        </authorList>
    </citation>
    <scope>NUCLEOTIDE SEQUENCE [LARGE SCALE GENOMIC DNA]</scope>
    <source>
        <strain evidence="9">HyVt-76</strain>
    </source>
</reference>
<dbReference type="InterPro" id="IPR001610">
    <property type="entry name" value="PAC"/>
</dbReference>
<proteinExistence type="predicted"/>
<evidence type="ECO:0000259" key="8">
    <source>
        <dbReference type="PROSITE" id="PS50113"/>
    </source>
</evidence>
<dbReference type="SUPFAM" id="SSF47384">
    <property type="entry name" value="Homodimeric domain of signal transducing histidine kinase"/>
    <property type="match status" value="1"/>
</dbReference>
<dbReference type="Pfam" id="PF02518">
    <property type="entry name" value="HATPase_c"/>
    <property type="match status" value="1"/>
</dbReference>
<keyword evidence="3" id="KW-0597">Phosphoprotein</keyword>
<organism evidence="9">
    <name type="scientific">Caldithrix abyssi</name>
    <dbReference type="NCBI Taxonomy" id="187145"/>
    <lineage>
        <taxon>Bacteria</taxon>
        <taxon>Pseudomonadati</taxon>
        <taxon>Calditrichota</taxon>
        <taxon>Calditrichia</taxon>
        <taxon>Calditrichales</taxon>
        <taxon>Calditrichaceae</taxon>
        <taxon>Caldithrix</taxon>
    </lineage>
</organism>
<dbReference type="PANTHER" id="PTHR43304:SF1">
    <property type="entry name" value="PAC DOMAIN-CONTAINING PROTEIN"/>
    <property type="match status" value="1"/>
</dbReference>
<dbReference type="PROSITE" id="PS50112">
    <property type="entry name" value="PAS"/>
    <property type="match status" value="1"/>
</dbReference>
<dbReference type="InterPro" id="IPR036097">
    <property type="entry name" value="HisK_dim/P_sf"/>
</dbReference>
<dbReference type="InterPro" id="IPR000014">
    <property type="entry name" value="PAS"/>
</dbReference>
<dbReference type="CDD" id="cd00130">
    <property type="entry name" value="PAS"/>
    <property type="match status" value="1"/>
</dbReference>
<dbReference type="InterPro" id="IPR013655">
    <property type="entry name" value="PAS_fold_3"/>
</dbReference>
<comment type="catalytic activity">
    <reaction evidence="1">
        <text>ATP + protein L-histidine = ADP + protein N-phospho-L-histidine.</text>
        <dbReference type="EC" id="2.7.13.3"/>
    </reaction>
</comment>
<keyword evidence="4" id="KW-0808">Transferase</keyword>
<feature type="domain" description="PAC" evidence="8">
    <location>
        <begin position="159"/>
        <end position="211"/>
    </location>
</feature>
<feature type="non-terminal residue" evidence="9">
    <location>
        <position position="1"/>
    </location>
</feature>
<dbReference type="Gene3D" id="3.30.450.20">
    <property type="entry name" value="PAS domain"/>
    <property type="match status" value="2"/>
</dbReference>
<dbReference type="Gene3D" id="1.10.287.130">
    <property type="match status" value="1"/>
</dbReference>
<dbReference type="PRINTS" id="PR00344">
    <property type="entry name" value="BCTRLSENSOR"/>
</dbReference>
<dbReference type="Pfam" id="PF08447">
    <property type="entry name" value="PAS_3"/>
    <property type="match status" value="2"/>
</dbReference>
<dbReference type="SUPFAM" id="SSF55785">
    <property type="entry name" value="PYP-like sensor domain (PAS domain)"/>
    <property type="match status" value="2"/>
</dbReference>
<gene>
    <name evidence="9" type="ORF">ENL21_09810</name>
</gene>
<dbReference type="InterPro" id="IPR005467">
    <property type="entry name" value="His_kinase_dom"/>
</dbReference>
<feature type="domain" description="PAS" evidence="7">
    <location>
        <begin position="86"/>
        <end position="156"/>
    </location>
</feature>